<name>A0A9P8W7E9_9HYPO</name>
<evidence type="ECO:0000313" key="3">
    <source>
        <dbReference type="Proteomes" id="UP000777438"/>
    </source>
</evidence>
<organism evidence="2 3">
    <name type="scientific">Thelonectria olida</name>
    <dbReference type="NCBI Taxonomy" id="1576542"/>
    <lineage>
        <taxon>Eukaryota</taxon>
        <taxon>Fungi</taxon>
        <taxon>Dikarya</taxon>
        <taxon>Ascomycota</taxon>
        <taxon>Pezizomycotina</taxon>
        <taxon>Sordariomycetes</taxon>
        <taxon>Hypocreomycetidae</taxon>
        <taxon>Hypocreales</taxon>
        <taxon>Nectriaceae</taxon>
        <taxon>Thelonectria</taxon>
    </lineage>
</organism>
<feature type="region of interest" description="Disordered" evidence="1">
    <location>
        <begin position="68"/>
        <end position="152"/>
    </location>
</feature>
<protein>
    <submittedName>
        <fullName evidence="2">Uncharacterized protein</fullName>
    </submittedName>
</protein>
<comment type="caution">
    <text evidence="2">The sequence shown here is derived from an EMBL/GenBank/DDBJ whole genome shotgun (WGS) entry which is preliminary data.</text>
</comment>
<gene>
    <name evidence="2" type="ORF">B0T10DRAFT_559988</name>
</gene>
<feature type="region of interest" description="Disordered" evidence="1">
    <location>
        <begin position="631"/>
        <end position="660"/>
    </location>
</feature>
<feature type="region of interest" description="Disordered" evidence="1">
    <location>
        <begin position="313"/>
        <end position="613"/>
    </location>
</feature>
<dbReference type="OrthoDB" id="4590776at2759"/>
<feature type="compositionally biased region" description="Pro residues" evidence="1">
    <location>
        <begin position="173"/>
        <end position="187"/>
    </location>
</feature>
<accession>A0A9P8W7E9</accession>
<proteinExistence type="predicted"/>
<feature type="region of interest" description="Disordered" evidence="1">
    <location>
        <begin position="170"/>
        <end position="212"/>
    </location>
</feature>
<feature type="region of interest" description="Disordered" evidence="1">
    <location>
        <begin position="1"/>
        <end position="47"/>
    </location>
</feature>
<feature type="compositionally biased region" description="Low complexity" evidence="1">
    <location>
        <begin position="597"/>
        <end position="606"/>
    </location>
</feature>
<feature type="compositionally biased region" description="Pro residues" evidence="1">
    <location>
        <begin position="443"/>
        <end position="460"/>
    </location>
</feature>
<dbReference type="AlphaFoldDB" id="A0A9P8W7E9"/>
<evidence type="ECO:0000313" key="2">
    <source>
        <dbReference type="EMBL" id="KAH6892400.1"/>
    </source>
</evidence>
<evidence type="ECO:0000256" key="1">
    <source>
        <dbReference type="SAM" id="MobiDB-lite"/>
    </source>
</evidence>
<feature type="compositionally biased region" description="Acidic residues" evidence="1">
    <location>
        <begin position="279"/>
        <end position="290"/>
    </location>
</feature>
<dbReference type="EMBL" id="JAGPYM010000007">
    <property type="protein sequence ID" value="KAH6892400.1"/>
    <property type="molecule type" value="Genomic_DNA"/>
</dbReference>
<keyword evidence="3" id="KW-1185">Reference proteome</keyword>
<sequence>MGGQRTFTLIPQHPGRNDAPDAARFERPMTSKQVQKAYKAANRGPKMTRIERIKHEKAEQERIRKEFEKERAASKARAAREKKKGKALAEREEKRKKGLPLVNVRPSQDTISRFVRGNGTTKKRDAEGEQMEAKEAKNTETLDLPTAAPKLDDIVEEEDEADIEDLAIELEKPCPPPPLPPPIPEPETIPEEKKKDEKETNNKKQKMIEEDGNFTQDLDDYFDKEAFDFFSPPVVTKPKLISKPGPIAEEKKKVDLDPWSDSNPWKKDHGGAVDGPFDVLDDNEDAGDLDDYFDEELAQDMLQDILADAQEAAMKNQLKTNHTRPHCAHMSMELPEPSVPKESSRPTRKPTPYEEDLGIQKQTPMAPPPRPSTVKLARRSPSRSPSPPRQAPPLSTQAILSNFDDFFPSPSQQARELEEEITAKSTPSKAISPLHSQKEPHPPEPSLPEPRPDSPSPPPRRFFTSSGSHELMSLALQRSRRTAELEKIQQRDRLRTQTGMAFRQEAEAAARAQRNKLKPQPVKTAHTPQRHVPPAAQKAPERSIPRTNTRPPVQINKGRPMSSTAHATPRNGLPKAPTPTVPKTNTKPMIESLKARPAPTTPNANTKTIPQLPKAASPIVAKVKAAINENKENTELAPAREVPGPSASQESEYGGGDWMDDIELDLMI</sequence>
<feature type="compositionally biased region" description="Basic and acidic residues" evidence="1">
    <location>
        <begin position="190"/>
        <end position="209"/>
    </location>
</feature>
<feature type="region of interest" description="Disordered" evidence="1">
    <location>
        <begin position="238"/>
        <end position="290"/>
    </location>
</feature>
<dbReference type="Proteomes" id="UP000777438">
    <property type="component" value="Unassembled WGS sequence"/>
</dbReference>
<reference evidence="2 3" key="1">
    <citation type="journal article" date="2021" name="Nat. Commun.">
        <title>Genetic determinants of endophytism in the Arabidopsis root mycobiome.</title>
        <authorList>
            <person name="Mesny F."/>
            <person name="Miyauchi S."/>
            <person name="Thiergart T."/>
            <person name="Pickel B."/>
            <person name="Atanasova L."/>
            <person name="Karlsson M."/>
            <person name="Huettel B."/>
            <person name="Barry K.W."/>
            <person name="Haridas S."/>
            <person name="Chen C."/>
            <person name="Bauer D."/>
            <person name="Andreopoulos W."/>
            <person name="Pangilinan J."/>
            <person name="LaButti K."/>
            <person name="Riley R."/>
            <person name="Lipzen A."/>
            <person name="Clum A."/>
            <person name="Drula E."/>
            <person name="Henrissat B."/>
            <person name="Kohler A."/>
            <person name="Grigoriev I.V."/>
            <person name="Martin F.M."/>
            <person name="Hacquard S."/>
        </authorList>
    </citation>
    <scope>NUCLEOTIDE SEQUENCE [LARGE SCALE GENOMIC DNA]</scope>
    <source>
        <strain evidence="2 3">MPI-CAGE-CH-0241</strain>
    </source>
</reference>
<feature type="compositionally biased region" description="Basic and acidic residues" evidence="1">
    <location>
        <begin position="15"/>
        <end position="29"/>
    </location>
</feature>
<feature type="compositionally biased region" description="Basic and acidic residues" evidence="1">
    <location>
        <begin position="481"/>
        <end position="495"/>
    </location>
</feature>
<feature type="compositionally biased region" description="Basic and acidic residues" evidence="1">
    <location>
        <begin position="122"/>
        <end position="140"/>
    </location>
</feature>